<dbReference type="Proteomes" id="UP000194218">
    <property type="component" value="Chromosome"/>
</dbReference>
<evidence type="ECO:0008006" key="4">
    <source>
        <dbReference type="Google" id="ProtNLM"/>
    </source>
</evidence>
<dbReference type="KEGG" id="smao:CAG99_04040"/>
<organism evidence="2 3">
    <name type="scientific">Streptomyces marincola</name>
    <dbReference type="NCBI Taxonomy" id="2878388"/>
    <lineage>
        <taxon>Bacteria</taxon>
        <taxon>Bacillati</taxon>
        <taxon>Actinomycetota</taxon>
        <taxon>Actinomycetes</taxon>
        <taxon>Kitasatosporales</taxon>
        <taxon>Streptomycetaceae</taxon>
        <taxon>Streptomyces</taxon>
    </lineage>
</organism>
<gene>
    <name evidence="2" type="ORF">CAG99_04040</name>
</gene>
<sequence length="428" mass="46275">MPPCKPMGARARQSACGKPRHSSYRRPFLWTTLDTDASDEGMLRGMSSLSESTSSLTDPFRLVRLRGPADLADALPCLLGRDPEGSVVLIGLHGAHGRLLGRVHSGIPVREDGWREMAEAMAACLVGESRKRNGAPPDAALVCLCRSPEPGGRALDVKERLAPLARLLRVSCGALDVPVVEALYLTGDRYWSYCCATDDCCPPDGNKLPEAGTSPMAAAAAYAGLRVPEPTGRQERRLLPLAGEAAARQLRAFDAVAPKLARPMMGTPRESVTVRAATLELAESMVGRFRRAPGAVDGVSPDERDDALITSEEAARLIIGLQDRTTRDIAAEWMEGPEAGAALRLWRTLVRRCVGPFAEHAAAPLTLAGWVAWSTGDLSGAQVALARALERDPEYVFARLLRQAYLEGVDPEGLRRCMREQRAARERE</sequence>
<evidence type="ECO:0000313" key="3">
    <source>
        <dbReference type="Proteomes" id="UP000194218"/>
    </source>
</evidence>
<reference evidence="2 3" key="1">
    <citation type="submission" date="2017-05" db="EMBL/GenBank/DDBJ databases">
        <title>Complete genome sequence of Streptomyces sp. SCSIO 03032 revealed the diverse biosynthetic pathways for its bioactive secondary metabolites.</title>
        <authorList>
            <person name="Ma L."/>
            <person name="Zhu Y."/>
            <person name="Zhang W."/>
            <person name="Zhang G."/>
            <person name="Tian X."/>
            <person name="Zhang S."/>
            <person name="Zhang C."/>
        </authorList>
    </citation>
    <scope>NUCLEOTIDE SEQUENCE [LARGE SCALE GENOMIC DNA]</scope>
    <source>
        <strain evidence="2 3">SCSIO 03032</strain>
    </source>
</reference>
<protein>
    <recommendedName>
        <fullName evidence="4">DUF4192 domain-containing protein</fullName>
    </recommendedName>
</protein>
<name>A0A1W7CTM8_9ACTN</name>
<dbReference type="EMBL" id="CP021121">
    <property type="protein sequence ID" value="ARQ68118.1"/>
    <property type="molecule type" value="Genomic_DNA"/>
</dbReference>
<dbReference type="AlphaFoldDB" id="A0A1W7CTM8"/>
<evidence type="ECO:0000313" key="2">
    <source>
        <dbReference type="EMBL" id="ARQ68118.1"/>
    </source>
</evidence>
<dbReference type="Pfam" id="PF13830">
    <property type="entry name" value="DUF4192"/>
    <property type="match status" value="1"/>
</dbReference>
<evidence type="ECO:0000256" key="1">
    <source>
        <dbReference type="SAM" id="MobiDB-lite"/>
    </source>
</evidence>
<keyword evidence="3" id="KW-1185">Reference proteome</keyword>
<dbReference type="InterPro" id="IPR025447">
    <property type="entry name" value="DUF4192"/>
</dbReference>
<feature type="region of interest" description="Disordered" evidence="1">
    <location>
        <begin position="1"/>
        <end position="20"/>
    </location>
</feature>
<accession>A0A1W7CTM8</accession>
<proteinExistence type="predicted"/>